<evidence type="ECO:0000313" key="7">
    <source>
        <dbReference type="Proteomes" id="UP001362999"/>
    </source>
</evidence>
<dbReference type="Gene3D" id="3.40.630.30">
    <property type="match status" value="1"/>
</dbReference>
<dbReference type="Proteomes" id="UP001362999">
    <property type="component" value="Unassembled WGS sequence"/>
</dbReference>
<keyword evidence="3" id="KW-0862">Zinc</keyword>
<organism evidence="6 7">
    <name type="scientific">Favolaschia claudopus</name>
    <dbReference type="NCBI Taxonomy" id="2862362"/>
    <lineage>
        <taxon>Eukaryota</taxon>
        <taxon>Fungi</taxon>
        <taxon>Dikarya</taxon>
        <taxon>Basidiomycota</taxon>
        <taxon>Agaricomycotina</taxon>
        <taxon>Agaricomycetes</taxon>
        <taxon>Agaricomycetidae</taxon>
        <taxon>Agaricales</taxon>
        <taxon>Marasmiineae</taxon>
        <taxon>Mycenaceae</taxon>
        <taxon>Favolaschia</taxon>
    </lineage>
</organism>
<dbReference type="SUPFAM" id="SSF144232">
    <property type="entry name" value="HIT/MYND zinc finger-like"/>
    <property type="match status" value="1"/>
</dbReference>
<dbReference type="Gene3D" id="6.10.140.2220">
    <property type="match status" value="1"/>
</dbReference>
<dbReference type="Pfam" id="PF01753">
    <property type="entry name" value="zf-MYND"/>
    <property type="match status" value="1"/>
</dbReference>
<keyword evidence="7" id="KW-1185">Reference proteome</keyword>
<gene>
    <name evidence="6" type="ORF">R3P38DRAFT_2978709</name>
</gene>
<dbReference type="GO" id="GO:0008270">
    <property type="term" value="F:zinc ion binding"/>
    <property type="evidence" value="ECO:0007669"/>
    <property type="project" value="UniProtKB-KW"/>
</dbReference>
<feature type="domain" description="MYND-type" evidence="5">
    <location>
        <begin position="1"/>
        <end position="46"/>
    </location>
</feature>
<name>A0AAW0AZJ1_9AGAR</name>
<proteinExistence type="predicted"/>
<dbReference type="InterPro" id="IPR016181">
    <property type="entry name" value="Acyl_CoA_acyltransferase"/>
</dbReference>
<accession>A0AAW0AZJ1</accession>
<dbReference type="EMBL" id="JAWWNJ010000045">
    <property type="protein sequence ID" value="KAK7018856.1"/>
    <property type="molecule type" value="Genomic_DNA"/>
</dbReference>
<dbReference type="PROSITE" id="PS50865">
    <property type="entry name" value="ZF_MYND_2"/>
    <property type="match status" value="1"/>
</dbReference>
<keyword evidence="2 4" id="KW-0863">Zinc-finger</keyword>
<evidence type="ECO:0000313" key="6">
    <source>
        <dbReference type="EMBL" id="KAK7018856.1"/>
    </source>
</evidence>
<dbReference type="CDD" id="cd04301">
    <property type="entry name" value="NAT_SF"/>
    <property type="match status" value="1"/>
</dbReference>
<evidence type="ECO:0000256" key="2">
    <source>
        <dbReference type="ARBA" id="ARBA00022771"/>
    </source>
</evidence>
<evidence type="ECO:0000256" key="1">
    <source>
        <dbReference type="ARBA" id="ARBA00022723"/>
    </source>
</evidence>
<evidence type="ECO:0000259" key="5">
    <source>
        <dbReference type="PROSITE" id="PS50865"/>
    </source>
</evidence>
<evidence type="ECO:0000256" key="3">
    <source>
        <dbReference type="ARBA" id="ARBA00022833"/>
    </source>
</evidence>
<dbReference type="SUPFAM" id="SSF55729">
    <property type="entry name" value="Acyl-CoA N-acyltransferases (Nat)"/>
    <property type="match status" value="1"/>
</dbReference>
<reference evidence="6 7" key="1">
    <citation type="journal article" date="2024" name="J Genomics">
        <title>Draft genome sequencing and assembly of Favolaschia claudopus CIRM-BRFM 2984 isolated from oak limbs.</title>
        <authorList>
            <person name="Navarro D."/>
            <person name="Drula E."/>
            <person name="Chaduli D."/>
            <person name="Cazenave R."/>
            <person name="Ahrendt S."/>
            <person name="Wang J."/>
            <person name="Lipzen A."/>
            <person name="Daum C."/>
            <person name="Barry K."/>
            <person name="Grigoriev I.V."/>
            <person name="Favel A."/>
            <person name="Rosso M.N."/>
            <person name="Martin F."/>
        </authorList>
    </citation>
    <scope>NUCLEOTIDE SEQUENCE [LARGE SCALE GENOMIC DNA]</scope>
    <source>
        <strain evidence="6 7">CIRM-BRFM 2984</strain>
    </source>
</reference>
<evidence type="ECO:0000256" key="4">
    <source>
        <dbReference type="PROSITE-ProRule" id="PRU00134"/>
    </source>
</evidence>
<protein>
    <submittedName>
        <fullName evidence="6">N-acetyltransferase</fullName>
    </submittedName>
</protein>
<dbReference type="PROSITE" id="PS01360">
    <property type="entry name" value="ZF_MYND_1"/>
    <property type="match status" value="1"/>
</dbReference>
<comment type="caution">
    <text evidence="6">The sequence shown here is derived from an EMBL/GenBank/DDBJ whole genome shotgun (WGS) entry which is preliminary data.</text>
</comment>
<dbReference type="AlphaFoldDB" id="A0AAW0AZJ1"/>
<dbReference type="InterPro" id="IPR002893">
    <property type="entry name" value="Znf_MYND"/>
</dbReference>
<sequence>MGCGNSHCPTTLAANSQPALCARCSIVVYCSEGCRIAAWPTHKQECLAVAEPPPPSLQLRLRLLHRPKVVSPFRRENEYSAQRILDYKIEFHGDGQASQTLPVGEVRIQVIDIPMTRRNGGFFNCLDEYSHELGKLALHFDSDGMLHPNSGVFQPDDFETQNHLVYLQTVIVHEAWRSKGVGSWLISQLFDLDDVPNDAEYIFTWPTVLNTLEPIGVNGMFGDPTPAENAAWLAKKNRIIGWYRKAGFRRLANSGFFCLAKQSTHPSRSLPIEHDAPFKELPPPMTEAEWGRRYMAYH</sequence>
<keyword evidence="1" id="KW-0479">Metal-binding</keyword>